<sequence>MSLPQAHLTILRKDAHKEVRSFFPGDYVIGRGVEADIRIDTPLISRAHARLTIKERECLIEDLDSANGTFINGERIGSVTVLRPEEHIMLGPSVTLEIRQMPAPAAAALSIGARHEALRKLLPPEFLHEKKYEPGNVIAQGGMGSVLSAREVTIQREVAMKVMLDSEEPTELMRFIAEAKITGQLEHPNIVPVHELGVDDKEQVFYTMKYVRGRTLRQIIDDLFEAQPETVKNHPLPQLLTIFQKVCDAVAFAHSRGVIHRDLKPENFMVGDFGEVLVMDWGLAKVLDPTSNLALSYDGHSIIRTGVREELHAEEKRSGNVLGTPQYMAPEQAYGQHDDLDVRTDVYALGAILHHLLTLRPPIEGESPRDIMTKVAAGEFQPARNATQGSRRLPHLPHGKVPDALSAVASKAMANSAPNRYQTVRDLQADIQAYQAGFATTAEQAGKVKQGLLLLRRQRYLVGSFVIILALLAVFVAQLQRERRTAEQTLLRLRAAAPALAEQARNFLNHGQTREAVEKIAFAVDLEPENADYARLQGDALTADLQIPAAVSAYHHALARKPDDAFARDSLALDEKILANHGDGTALTKETFRELATLAQQQNRPEAAIFRTLAATTR</sequence>
<keyword evidence="4" id="KW-0067">ATP-binding</keyword>
<dbReference type="Gene3D" id="1.25.40.10">
    <property type="entry name" value="Tetratricopeptide repeat domain"/>
    <property type="match status" value="1"/>
</dbReference>
<feature type="domain" description="Protein kinase" evidence="7">
    <location>
        <begin position="132"/>
        <end position="435"/>
    </location>
</feature>
<dbReference type="Gene3D" id="3.30.200.20">
    <property type="entry name" value="Phosphorylase Kinase, domain 1"/>
    <property type="match status" value="1"/>
</dbReference>
<name>B4CWT6_9BACT</name>
<evidence type="ECO:0000313" key="8">
    <source>
        <dbReference type="EMBL" id="EDY21256.1"/>
    </source>
</evidence>
<dbReference type="InterPro" id="IPR008271">
    <property type="entry name" value="Ser/Thr_kinase_AS"/>
</dbReference>
<organism evidence="8 9">
    <name type="scientific">Chthoniobacter flavus Ellin428</name>
    <dbReference type="NCBI Taxonomy" id="497964"/>
    <lineage>
        <taxon>Bacteria</taxon>
        <taxon>Pseudomonadati</taxon>
        <taxon>Verrucomicrobiota</taxon>
        <taxon>Spartobacteria</taxon>
        <taxon>Chthoniobacterales</taxon>
        <taxon>Chthoniobacteraceae</taxon>
        <taxon>Chthoniobacter</taxon>
    </lineage>
</organism>
<dbReference type="RefSeq" id="WP_006978875.1">
    <property type="nucleotide sequence ID" value="NZ_ABVL01000003.1"/>
</dbReference>
<dbReference type="SMART" id="SM00220">
    <property type="entry name" value="S_TKc"/>
    <property type="match status" value="1"/>
</dbReference>
<dbReference type="SMART" id="SM00240">
    <property type="entry name" value="FHA"/>
    <property type="match status" value="1"/>
</dbReference>
<evidence type="ECO:0000259" key="7">
    <source>
        <dbReference type="PROSITE" id="PS50011"/>
    </source>
</evidence>
<dbReference type="EMBL" id="ABVL01000003">
    <property type="protein sequence ID" value="EDY21256.1"/>
    <property type="molecule type" value="Genomic_DNA"/>
</dbReference>
<evidence type="ECO:0000256" key="4">
    <source>
        <dbReference type="ARBA" id="ARBA00022840"/>
    </source>
</evidence>
<dbReference type="eggNOG" id="COG0515">
    <property type="taxonomic scope" value="Bacteria"/>
</dbReference>
<dbReference type="InterPro" id="IPR000719">
    <property type="entry name" value="Prot_kinase_dom"/>
</dbReference>
<protein>
    <submittedName>
        <fullName evidence="8">Serine/threonine protein kinase with FHA domain</fullName>
    </submittedName>
</protein>
<dbReference type="Pfam" id="PF00069">
    <property type="entry name" value="Pkinase"/>
    <property type="match status" value="1"/>
</dbReference>
<dbReference type="Gene3D" id="1.10.510.10">
    <property type="entry name" value="Transferase(Phosphotransferase) domain 1"/>
    <property type="match status" value="1"/>
</dbReference>
<evidence type="ECO:0000256" key="2">
    <source>
        <dbReference type="ARBA" id="ARBA00022741"/>
    </source>
</evidence>
<proteinExistence type="predicted"/>
<keyword evidence="5" id="KW-0472">Membrane</keyword>
<dbReference type="PANTHER" id="PTHR43289:SF6">
    <property type="entry name" value="SERINE_THREONINE-PROTEIN KINASE NEKL-3"/>
    <property type="match status" value="1"/>
</dbReference>
<dbReference type="SUPFAM" id="SSF48452">
    <property type="entry name" value="TPR-like"/>
    <property type="match status" value="1"/>
</dbReference>
<keyword evidence="2" id="KW-0547">Nucleotide-binding</keyword>
<comment type="caution">
    <text evidence="8">The sequence shown here is derived from an EMBL/GenBank/DDBJ whole genome shotgun (WGS) entry which is preliminary data.</text>
</comment>
<feature type="domain" description="FHA" evidence="6">
    <location>
        <begin position="27"/>
        <end position="76"/>
    </location>
</feature>
<dbReference type="GO" id="GO:0004674">
    <property type="term" value="F:protein serine/threonine kinase activity"/>
    <property type="evidence" value="ECO:0007669"/>
    <property type="project" value="UniProtKB-KW"/>
</dbReference>
<evidence type="ECO:0000256" key="3">
    <source>
        <dbReference type="ARBA" id="ARBA00022777"/>
    </source>
</evidence>
<dbReference type="GO" id="GO:0005524">
    <property type="term" value="F:ATP binding"/>
    <property type="evidence" value="ECO:0007669"/>
    <property type="project" value="UniProtKB-KW"/>
</dbReference>
<dbReference type="InParanoid" id="B4CWT6"/>
<keyword evidence="5" id="KW-1133">Transmembrane helix</keyword>
<keyword evidence="3 8" id="KW-0418">Kinase</keyword>
<dbReference type="PANTHER" id="PTHR43289">
    <property type="entry name" value="MITOGEN-ACTIVATED PROTEIN KINASE KINASE KINASE 20-RELATED"/>
    <property type="match status" value="1"/>
</dbReference>
<keyword evidence="1" id="KW-0808">Transferase</keyword>
<evidence type="ECO:0000259" key="6">
    <source>
        <dbReference type="PROSITE" id="PS50006"/>
    </source>
</evidence>
<dbReference type="CDD" id="cd14014">
    <property type="entry name" value="STKc_PknB_like"/>
    <property type="match status" value="1"/>
</dbReference>
<dbReference type="SUPFAM" id="SSF49879">
    <property type="entry name" value="SMAD/FHA domain"/>
    <property type="match status" value="1"/>
</dbReference>
<dbReference type="Gene3D" id="2.60.200.20">
    <property type="match status" value="1"/>
</dbReference>
<dbReference type="Proteomes" id="UP000005824">
    <property type="component" value="Unassembled WGS sequence"/>
</dbReference>
<dbReference type="InterPro" id="IPR011009">
    <property type="entry name" value="Kinase-like_dom_sf"/>
</dbReference>
<keyword evidence="8" id="KW-0723">Serine/threonine-protein kinase</keyword>
<evidence type="ECO:0000256" key="1">
    <source>
        <dbReference type="ARBA" id="ARBA00022679"/>
    </source>
</evidence>
<dbReference type="CDD" id="cd00060">
    <property type="entry name" value="FHA"/>
    <property type="match status" value="1"/>
</dbReference>
<gene>
    <name evidence="8" type="ORF">CfE428DRAFT_1549</name>
</gene>
<dbReference type="InterPro" id="IPR008984">
    <property type="entry name" value="SMAD_FHA_dom_sf"/>
</dbReference>
<dbReference type="InterPro" id="IPR011990">
    <property type="entry name" value="TPR-like_helical_dom_sf"/>
</dbReference>
<dbReference type="SUPFAM" id="SSF56112">
    <property type="entry name" value="Protein kinase-like (PK-like)"/>
    <property type="match status" value="1"/>
</dbReference>
<dbReference type="STRING" id="497964.CfE428DRAFT_1549"/>
<evidence type="ECO:0000313" key="9">
    <source>
        <dbReference type="Proteomes" id="UP000005824"/>
    </source>
</evidence>
<reference evidence="8 9" key="1">
    <citation type="journal article" date="2011" name="J. Bacteriol.">
        <title>Genome sequence of Chthoniobacter flavus Ellin428, an aerobic heterotrophic soil bacterium.</title>
        <authorList>
            <person name="Kant R."/>
            <person name="van Passel M.W."/>
            <person name="Palva A."/>
            <person name="Lucas S."/>
            <person name="Lapidus A."/>
            <person name="Glavina Del Rio T."/>
            <person name="Dalin E."/>
            <person name="Tice H."/>
            <person name="Bruce D."/>
            <person name="Goodwin L."/>
            <person name="Pitluck S."/>
            <person name="Larimer F.W."/>
            <person name="Land M.L."/>
            <person name="Hauser L."/>
            <person name="Sangwan P."/>
            <person name="de Vos W.M."/>
            <person name="Janssen P.H."/>
            <person name="Smidt H."/>
        </authorList>
    </citation>
    <scope>NUCLEOTIDE SEQUENCE [LARGE SCALE GENOMIC DNA]</scope>
    <source>
        <strain evidence="8 9">Ellin428</strain>
    </source>
</reference>
<keyword evidence="9" id="KW-1185">Reference proteome</keyword>
<dbReference type="PROSITE" id="PS50011">
    <property type="entry name" value="PROTEIN_KINASE_DOM"/>
    <property type="match status" value="1"/>
</dbReference>
<dbReference type="PROSITE" id="PS50006">
    <property type="entry name" value="FHA_DOMAIN"/>
    <property type="match status" value="1"/>
</dbReference>
<keyword evidence="5" id="KW-0812">Transmembrane</keyword>
<dbReference type="InterPro" id="IPR000253">
    <property type="entry name" value="FHA_dom"/>
</dbReference>
<evidence type="ECO:0000256" key="5">
    <source>
        <dbReference type="SAM" id="Phobius"/>
    </source>
</evidence>
<dbReference type="Pfam" id="PF00498">
    <property type="entry name" value="FHA"/>
    <property type="match status" value="1"/>
</dbReference>
<dbReference type="PROSITE" id="PS00108">
    <property type="entry name" value="PROTEIN_KINASE_ST"/>
    <property type="match status" value="1"/>
</dbReference>
<accession>B4CWT6</accession>
<dbReference type="AlphaFoldDB" id="B4CWT6"/>
<feature type="transmembrane region" description="Helical" evidence="5">
    <location>
        <begin position="460"/>
        <end position="479"/>
    </location>
</feature>